<keyword evidence="8 16" id="KW-0812">Transmembrane</keyword>
<keyword evidence="12" id="KW-0902">Two-component regulatory system</keyword>
<gene>
    <name evidence="20" type="ORF">LRP49_04985</name>
</gene>
<keyword evidence="21" id="KW-1185">Reference proteome</keyword>
<keyword evidence="9" id="KW-0418">Kinase</keyword>
<dbReference type="CDD" id="cd16922">
    <property type="entry name" value="HATPase_EvgS-ArcB-TorS-like"/>
    <property type="match status" value="1"/>
</dbReference>
<dbReference type="PRINTS" id="PR00344">
    <property type="entry name" value="BCTRLSENSOR"/>
</dbReference>
<keyword evidence="7" id="KW-0808">Transferase</keyword>
<dbReference type="InterPro" id="IPR001789">
    <property type="entry name" value="Sig_transdc_resp-reg_receiver"/>
</dbReference>
<dbReference type="InterPro" id="IPR011006">
    <property type="entry name" value="CheY-like_superfamily"/>
</dbReference>
<evidence type="ECO:0000256" key="10">
    <source>
        <dbReference type="ARBA" id="ARBA00022840"/>
    </source>
</evidence>
<evidence type="ECO:0000313" key="21">
    <source>
        <dbReference type="Proteomes" id="UP001149821"/>
    </source>
</evidence>
<evidence type="ECO:0000256" key="2">
    <source>
        <dbReference type="ARBA" id="ARBA00004429"/>
    </source>
</evidence>
<dbReference type="InterPro" id="IPR036097">
    <property type="entry name" value="HisK_dim/P_sf"/>
</dbReference>
<dbReference type="InterPro" id="IPR005467">
    <property type="entry name" value="His_kinase_dom"/>
</dbReference>
<evidence type="ECO:0000256" key="16">
    <source>
        <dbReference type="SAM" id="Phobius"/>
    </source>
</evidence>
<comment type="subcellular location">
    <subcellularLocation>
        <location evidence="2">Cell inner membrane</location>
        <topology evidence="2">Multi-pass membrane protein</topology>
    </subcellularLocation>
</comment>
<dbReference type="Pfam" id="PF00512">
    <property type="entry name" value="HisKA"/>
    <property type="match status" value="1"/>
</dbReference>
<dbReference type="SMART" id="SM00388">
    <property type="entry name" value="HisKA"/>
    <property type="match status" value="1"/>
</dbReference>
<dbReference type="Gene3D" id="3.40.50.2300">
    <property type="match status" value="1"/>
</dbReference>
<dbReference type="Pfam" id="PF00072">
    <property type="entry name" value="Response_reg"/>
    <property type="match status" value="1"/>
</dbReference>
<evidence type="ECO:0000256" key="9">
    <source>
        <dbReference type="ARBA" id="ARBA00022777"/>
    </source>
</evidence>
<evidence type="ECO:0000259" key="17">
    <source>
        <dbReference type="PROSITE" id="PS50109"/>
    </source>
</evidence>
<dbReference type="InterPro" id="IPR008207">
    <property type="entry name" value="Sig_transdc_His_kin_Hpt_dom"/>
</dbReference>
<keyword evidence="5" id="KW-0997">Cell inner membrane</keyword>
<dbReference type="RefSeq" id="WP_274140641.1">
    <property type="nucleotide sequence ID" value="NZ_JAJUBB010000003.1"/>
</dbReference>
<evidence type="ECO:0000256" key="7">
    <source>
        <dbReference type="ARBA" id="ARBA00022679"/>
    </source>
</evidence>
<dbReference type="CDD" id="cd00082">
    <property type="entry name" value="HisKA"/>
    <property type="match status" value="1"/>
</dbReference>
<evidence type="ECO:0000256" key="6">
    <source>
        <dbReference type="ARBA" id="ARBA00022553"/>
    </source>
</evidence>
<dbReference type="InterPro" id="IPR003661">
    <property type="entry name" value="HisK_dim/P_dom"/>
</dbReference>
<keyword evidence="10 20" id="KW-0547">Nucleotide-binding</keyword>
<dbReference type="SUPFAM" id="SSF52172">
    <property type="entry name" value="CheY-like"/>
    <property type="match status" value="1"/>
</dbReference>
<dbReference type="PANTHER" id="PTHR43047:SF78">
    <property type="entry name" value="SENSORY_REGULATORY PROTEIN RPFC"/>
    <property type="match status" value="1"/>
</dbReference>
<evidence type="ECO:0000313" key="20">
    <source>
        <dbReference type="EMBL" id="MDD1780551.1"/>
    </source>
</evidence>
<dbReference type="CDD" id="cd17546">
    <property type="entry name" value="REC_hyHK_CKI1_RcsC-like"/>
    <property type="match status" value="1"/>
</dbReference>
<dbReference type="Gene3D" id="1.10.287.130">
    <property type="match status" value="1"/>
</dbReference>
<dbReference type="Proteomes" id="UP001149821">
    <property type="component" value="Unassembled WGS sequence"/>
</dbReference>
<accession>A0ABT5QHT4</accession>
<feature type="domain" description="HPt" evidence="19">
    <location>
        <begin position="668"/>
        <end position="764"/>
    </location>
</feature>
<protein>
    <recommendedName>
        <fullName evidence="3">histidine kinase</fullName>
        <ecNumber evidence="3">2.7.13.3</ecNumber>
    </recommendedName>
</protein>
<dbReference type="InterPro" id="IPR036890">
    <property type="entry name" value="HATPase_C_sf"/>
</dbReference>
<dbReference type="SUPFAM" id="SSF47384">
    <property type="entry name" value="Homodimeric domain of signal transducing histidine kinase"/>
    <property type="match status" value="1"/>
</dbReference>
<feature type="modified residue" description="4-aspartylphosphate" evidence="15">
    <location>
        <position position="550"/>
    </location>
</feature>
<dbReference type="Pfam" id="PF02518">
    <property type="entry name" value="HATPase_c"/>
    <property type="match status" value="1"/>
</dbReference>
<dbReference type="SUPFAM" id="SSF55874">
    <property type="entry name" value="ATPase domain of HSP90 chaperone/DNA topoisomerase II/histidine kinase"/>
    <property type="match status" value="1"/>
</dbReference>
<feature type="domain" description="Response regulatory" evidence="18">
    <location>
        <begin position="501"/>
        <end position="616"/>
    </location>
</feature>
<evidence type="ECO:0000256" key="4">
    <source>
        <dbReference type="ARBA" id="ARBA00022475"/>
    </source>
</evidence>
<evidence type="ECO:0000256" key="3">
    <source>
        <dbReference type="ARBA" id="ARBA00012438"/>
    </source>
</evidence>
<proteinExistence type="predicted"/>
<dbReference type="GO" id="GO:0005524">
    <property type="term" value="F:ATP binding"/>
    <property type="evidence" value="ECO:0007669"/>
    <property type="project" value="UniProtKB-KW"/>
</dbReference>
<organism evidence="20 21">
    <name type="scientific">Enterovibrio qingdaonensis</name>
    <dbReference type="NCBI Taxonomy" id="2899818"/>
    <lineage>
        <taxon>Bacteria</taxon>
        <taxon>Pseudomonadati</taxon>
        <taxon>Pseudomonadota</taxon>
        <taxon>Gammaproteobacteria</taxon>
        <taxon>Vibrionales</taxon>
        <taxon>Vibrionaceae</taxon>
        <taxon>Enterovibrio</taxon>
    </lineage>
</organism>
<evidence type="ECO:0000259" key="18">
    <source>
        <dbReference type="PROSITE" id="PS50110"/>
    </source>
</evidence>
<dbReference type="EMBL" id="JAJUBB010000003">
    <property type="protein sequence ID" value="MDD1780551.1"/>
    <property type="molecule type" value="Genomic_DNA"/>
</dbReference>
<evidence type="ECO:0000256" key="14">
    <source>
        <dbReference type="PROSITE-ProRule" id="PRU00110"/>
    </source>
</evidence>
<evidence type="ECO:0000256" key="12">
    <source>
        <dbReference type="ARBA" id="ARBA00023012"/>
    </source>
</evidence>
<comment type="caution">
    <text evidence="20">The sequence shown here is derived from an EMBL/GenBank/DDBJ whole genome shotgun (WGS) entry which is preliminary data.</text>
</comment>
<dbReference type="InterPro" id="IPR036641">
    <property type="entry name" value="HPT_dom_sf"/>
</dbReference>
<dbReference type="SMART" id="SM00387">
    <property type="entry name" value="HATPase_c"/>
    <property type="match status" value="1"/>
</dbReference>
<sequence length="773" mass="85974">MIKLLNISHLFLAISIVLSLLAIDGFVAQRQYSSMSIELTELGHDALSLRDEAIAFNSGYAITPYLFTKEIVESEKALDLFLNDIHSLSFGLFLGKADDIHAVIEQYSNQHVNLMQSIDNLVALIIARNDALNAINSLSDTDQLLNTSFAQAESATQHHLQIYHKVNMEVSGLLDDLLLGETAEFVEEAENKIKNLALITLQASFTYFILALVSFIAYILFSSWLRVNKLKQLNNELTEASENADKASEAKTLFLATMSHELRTPMNGVLGMAELIVDETNEDLTRKHAKIIGESGKHLMTILNDILDFSKVEQGEMAFEKVSFNMATLLDPVANSLRPVAYDKNITLEIDSNVPSGLYFINDSSRLRQVIFNLVGNAIKFTDKGHVRVTSDFDPDAKWLYFFIEDTGVGIPQDRLAHIFEPFRQAETSTSRRFGGTGLGLSIVKKIILQMKGKVEVSSKEGQGSLFTVSLPVDVDENPKSRAVTPIDFDLTKPIEHLPLNVLIADDNAVNAMLAKRLCEQLGHKADTVENGKLAVIALKQKHYHLVLMDKHMPIMDGVESIKHIRQKLNLPTVIFACTADVFREAHDELLDIGANHVLTKPMQKSSLEEAITLFIEAFAEAEKLVNNIEDAPESTNVVALSKLPKRELKMTEEELSSSTALAVFAEEHDVVTDLLCLMIEEFEKASDDLIQGFTDLNVVKIFKTLHIVRGTALDLGLPNLARISKDNEKKAQNGIVPDSTTLQEILNLMSVNIHQAKRILESYGDSVHRKAE</sequence>
<evidence type="ECO:0000256" key="5">
    <source>
        <dbReference type="ARBA" id="ARBA00022519"/>
    </source>
</evidence>
<comment type="catalytic activity">
    <reaction evidence="1">
        <text>ATP + protein L-histidine = ADP + protein N-phospho-L-histidine.</text>
        <dbReference type="EC" id="2.7.13.3"/>
    </reaction>
</comment>
<dbReference type="SUPFAM" id="SSF47226">
    <property type="entry name" value="Histidine-containing phosphotransfer domain, HPT domain"/>
    <property type="match status" value="1"/>
</dbReference>
<dbReference type="EC" id="2.7.13.3" evidence="3"/>
<dbReference type="PROSITE" id="PS50110">
    <property type="entry name" value="RESPONSE_REGULATORY"/>
    <property type="match status" value="1"/>
</dbReference>
<evidence type="ECO:0000256" key="8">
    <source>
        <dbReference type="ARBA" id="ARBA00022692"/>
    </source>
</evidence>
<feature type="transmembrane region" description="Helical" evidence="16">
    <location>
        <begin position="205"/>
        <end position="225"/>
    </location>
</feature>
<keyword evidence="4" id="KW-1003">Cell membrane</keyword>
<keyword evidence="13 16" id="KW-0472">Membrane</keyword>
<keyword evidence="11 16" id="KW-1133">Transmembrane helix</keyword>
<dbReference type="PANTHER" id="PTHR43047">
    <property type="entry name" value="TWO-COMPONENT HISTIDINE PROTEIN KINASE"/>
    <property type="match status" value="1"/>
</dbReference>
<dbReference type="Gene3D" id="3.30.565.10">
    <property type="entry name" value="Histidine kinase-like ATPase, C-terminal domain"/>
    <property type="match status" value="1"/>
</dbReference>
<keyword evidence="6 15" id="KW-0597">Phosphoprotein</keyword>
<keyword evidence="10 20" id="KW-0067">ATP-binding</keyword>
<evidence type="ECO:0000256" key="11">
    <source>
        <dbReference type="ARBA" id="ARBA00022989"/>
    </source>
</evidence>
<dbReference type="SMART" id="SM00448">
    <property type="entry name" value="REC"/>
    <property type="match status" value="1"/>
</dbReference>
<feature type="modified residue" description="Phosphohistidine" evidence="14">
    <location>
        <position position="707"/>
    </location>
</feature>
<dbReference type="PROSITE" id="PS50109">
    <property type="entry name" value="HIS_KIN"/>
    <property type="match status" value="1"/>
</dbReference>
<name>A0ABT5QHT4_9GAMM</name>
<dbReference type="PROSITE" id="PS50894">
    <property type="entry name" value="HPT"/>
    <property type="match status" value="1"/>
</dbReference>
<evidence type="ECO:0000256" key="1">
    <source>
        <dbReference type="ARBA" id="ARBA00000085"/>
    </source>
</evidence>
<evidence type="ECO:0000256" key="15">
    <source>
        <dbReference type="PROSITE-ProRule" id="PRU00169"/>
    </source>
</evidence>
<dbReference type="InterPro" id="IPR004358">
    <property type="entry name" value="Sig_transdc_His_kin-like_C"/>
</dbReference>
<evidence type="ECO:0000259" key="19">
    <source>
        <dbReference type="PROSITE" id="PS50894"/>
    </source>
</evidence>
<evidence type="ECO:0000256" key="13">
    <source>
        <dbReference type="ARBA" id="ARBA00023136"/>
    </source>
</evidence>
<reference evidence="20" key="1">
    <citation type="submission" date="2021-12" db="EMBL/GenBank/DDBJ databases">
        <title>Enterovibrio ZSDZ35 sp. nov. and Enterovibrio ZSDZ42 sp. nov., isolated from coastal seawater in Qingdao.</title>
        <authorList>
            <person name="Zhang P."/>
        </authorList>
    </citation>
    <scope>NUCLEOTIDE SEQUENCE</scope>
    <source>
        <strain evidence="20">ZSDZ35</strain>
    </source>
</reference>
<dbReference type="InterPro" id="IPR003594">
    <property type="entry name" value="HATPase_dom"/>
</dbReference>
<feature type="domain" description="Histidine kinase" evidence="17">
    <location>
        <begin position="257"/>
        <end position="475"/>
    </location>
</feature>